<keyword evidence="2" id="KW-1185">Reference proteome</keyword>
<accession>A0ABD1EYN4</accession>
<dbReference type="EMBL" id="JBDJPC010000004">
    <property type="protein sequence ID" value="KAL1506138.1"/>
    <property type="molecule type" value="Genomic_DNA"/>
</dbReference>
<comment type="caution">
    <text evidence="1">The sequence shown here is derived from an EMBL/GenBank/DDBJ whole genome shotgun (WGS) entry which is preliminary data.</text>
</comment>
<dbReference type="Proteomes" id="UP001566132">
    <property type="component" value="Unassembled WGS sequence"/>
</dbReference>
<name>A0ABD1EYN4_HYPHA</name>
<organism evidence="1 2">
    <name type="scientific">Hypothenemus hampei</name>
    <name type="common">Coffee berry borer</name>
    <dbReference type="NCBI Taxonomy" id="57062"/>
    <lineage>
        <taxon>Eukaryota</taxon>
        <taxon>Metazoa</taxon>
        <taxon>Ecdysozoa</taxon>
        <taxon>Arthropoda</taxon>
        <taxon>Hexapoda</taxon>
        <taxon>Insecta</taxon>
        <taxon>Pterygota</taxon>
        <taxon>Neoptera</taxon>
        <taxon>Endopterygota</taxon>
        <taxon>Coleoptera</taxon>
        <taxon>Polyphaga</taxon>
        <taxon>Cucujiformia</taxon>
        <taxon>Curculionidae</taxon>
        <taxon>Scolytinae</taxon>
        <taxon>Hypothenemus</taxon>
    </lineage>
</organism>
<sequence length="280" mass="31015">MSTVDCEVVGTGDGKLKNSIKSDTRASKAIAKSTLLEIVNNAVDVASVRSNSSPLSVLEKIPIETLIGKPIKDTKEKSAAPLTGTGDQRSNEALEIEETIIQHPPVEKKNRLMDLVKNSKQAIAKIIMSDSKIALQEKKKEVEKIVEVIDLDCVQPTDLPFKSNSGKVPEEVGLRHIVSHEILASTPFQYEDMEELSLSKDDSIDYGELKRMTLPAISGGNAKAVFLEKCRTLKREATNFKKKKWYVGGKLANFFKKKKKSDKEETILSANNLEKECQKD</sequence>
<dbReference type="AlphaFoldDB" id="A0ABD1EYN4"/>
<proteinExistence type="predicted"/>
<evidence type="ECO:0000313" key="2">
    <source>
        <dbReference type="Proteomes" id="UP001566132"/>
    </source>
</evidence>
<gene>
    <name evidence="1" type="ORF">ABEB36_005557</name>
</gene>
<reference evidence="1 2" key="1">
    <citation type="submission" date="2024-05" db="EMBL/GenBank/DDBJ databases">
        <title>Genetic variation in Jamaican populations of the coffee berry borer (Hypothenemus hampei).</title>
        <authorList>
            <person name="Errbii M."/>
            <person name="Myrie A."/>
        </authorList>
    </citation>
    <scope>NUCLEOTIDE SEQUENCE [LARGE SCALE GENOMIC DNA]</scope>
    <source>
        <strain evidence="1">JA-Hopewell-2020-01-JO</strain>
        <tissue evidence="1">Whole body</tissue>
    </source>
</reference>
<evidence type="ECO:0000313" key="1">
    <source>
        <dbReference type="EMBL" id="KAL1506138.1"/>
    </source>
</evidence>
<protein>
    <submittedName>
        <fullName evidence="1">Uncharacterized protein</fullName>
    </submittedName>
</protein>